<keyword evidence="2 5" id="KW-0489">Methyltransferase</keyword>
<accession>A0A0K8RRK1</accession>
<evidence type="ECO:0000256" key="2">
    <source>
        <dbReference type="ARBA" id="ARBA00022603"/>
    </source>
</evidence>
<sequence>MDEMKTYNAASTAELVYNYCGANVMSSVQQEAMREAYKRNFEPRTYIDFCKGCILPIFQQTELHRIFYSDLVQGKTLLEVGTGPTMNNVLSASRQFKDIVLSDMVDANRI</sequence>
<evidence type="ECO:0000256" key="1">
    <source>
        <dbReference type="ARBA" id="ARBA00007996"/>
    </source>
</evidence>
<dbReference type="InterPro" id="IPR000940">
    <property type="entry name" value="NNMT_TEMT_trans"/>
</dbReference>
<dbReference type="Gene3D" id="3.40.50.150">
    <property type="entry name" value="Vaccinia Virus protein VP39"/>
    <property type="match status" value="1"/>
</dbReference>
<name>A0A0K8RRK1_IXORI</name>
<evidence type="ECO:0000256" key="3">
    <source>
        <dbReference type="ARBA" id="ARBA00022679"/>
    </source>
</evidence>
<dbReference type="PANTHER" id="PTHR10867">
    <property type="entry name" value="NNMT/PNMT/TEMT FAMILY MEMBER"/>
    <property type="match status" value="1"/>
</dbReference>
<evidence type="ECO:0000256" key="4">
    <source>
        <dbReference type="ARBA" id="ARBA00022691"/>
    </source>
</evidence>
<dbReference type="InterPro" id="IPR029063">
    <property type="entry name" value="SAM-dependent_MTases_sf"/>
</dbReference>
<feature type="non-terminal residue" evidence="5">
    <location>
        <position position="110"/>
    </location>
</feature>
<dbReference type="EMBL" id="GADI01000183">
    <property type="protein sequence ID" value="JAA73625.1"/>
    <property type="molecule type" value="mRNA"/>
</dbReference>
<dbReference type="GO" id="GO:0008170">
    <property type="term" value="F:N-methyltransferase activity"/>
    <property type="evidence" value="ECO:0007669"/>
    <property type="project" value="TreeGrafter"/>
</dbReference>
<dbReference type="AlphaFoldDB" id="A0A0K8RRK1"/>
<protein>
    <submittedName>
        <fullName evidence="5">Putative phenylethanolamine n-methyltransferase</fullName>
    </submittedName>
</protein>
<keyword evidence="4" id="KW-0949">S-adenosyl-L-methionine</keyword>
<dbReference type="PROSITE" id="PS51681">
    <property type="entry name" value="SAM_MT_NNMT_PNMT_TEMT"/>
    <property type="match status" value="1"/>
</dbReference>
<evidence type="ECO:0000313" key="5">
    <source>
        <dbReference type="EMBL" id="JAA73625.1"/>
    </source>
</evidence>
<dbReference type="Pfam" id="PF01234">
    <property type="entry name" value="NNMT_PNMT_TEMT"/>
    <property type="match status" value="1"/>
</dbReference>
<dbReference type="GO" id="GO:0032259">
    <property type="term" value="P:methylation"/>
    <property type="evidence" value="ECO:0007669"/>
    <property type="project" value="UniProtKB-KW"/>
</dbReference>
<dbReference type="GO" id="GO:0005829">
    <property type="term" value="C:cytosol"/>
    <property type="evidence" value="ECO:0007669"/>
    <property type="project" value="TreeGrafter"/>
</dbReference>
<reference evidence="5" key="1">
    <citation type="submission" date="2012-12" db="EMBL/GenBank/DDBJ databases">
        <title>Identification and characterization of a phenylalanine ammonia-lyase gene family in Isatis indigotica Fort.</title>
        <authorList>
            <person name="Liu Q."/>
            <person name="Chen J."/>
            <person name="Zhou X."/>
            <person name="Di P."/>
            <person name="Xiao Y."/>
            <person name="Xuan H."/>
            <person name="Zhang L."/>
            <person name="Chen W."/>
        </authorList>
    </citation>
    <scope>NUCLEOTIDE SEQUENCE</scope>
    <source>
        <tissue evidence="5">Salivary gland</tissue>
    </source>
</reference>
<dbReference type="PANTHER" id="PTHR10867:SF17">
    <property type="entry name" value="NICOTINAMIDE N-METHYLTRANSFERASE"/>
    <property type="match status" value="1"/>
</dbReference>
<comment type="similarity">
    <text evidence="1">Belongs to the class I-like SAM-binding methyltransferase superfamily. NNMT/PNMT/TEMT family.</text>
</comment>
<proteinExistence type="evidence at transcript level"/>
<keyword evidence="3 5" id="KW-0808">Transferase</keyword>
<organism evidence="5">
    <name type="scientific">Ixodes ricinus</name>
    <name type="common">Common tick</name>
    <name type="synonym">Acarus ricinus</name>
    <dbReference type="NCBI Taxonomy" id="34613"/>
    <lineage>
        <taxon>Eukaryota</taxon>
        <taxon>Metazoa</taxon>
        <taxon>Ecdysozoa</taxon>
        <taxon>Arthropoda</taxon>
        <taxon>Chelicerata</taxon>
        <taxon>Arachnida</taxon>
        <taxon>Acari</taxon>
        <taxon>Parasitiformes</taxon>
        <taxon>Ixodida</taxon>
        <taxon>Ixodoidea</taxon>
        <taxon>Ixodidae</taxon>
        <taxon>Ixodinae</taxon>
        <taxon>Ixodes</taxon>
    </lineage>
</organism>